<evidence type="ECO:0000313" key="1">
    <source>
        <dbReference type="EMBL" id="KIM69093.1"/>
    </source>
</evidence>
<evidence type="ECO:0000313" key="2">
    <source>
        <dbReference type="Proteomes" id="UP000053989"/>
    </source>
</evidence>
<protein>
    <submittedName>
        <fullName evidence="1">Uncharacterized protein</fullName>
    </submittedName>
</protein>
<proteinExistence type="predicted"/>
<dbReference type="HOGENOM" id="CLU_2868931_0_0_1"/>
<dbReference type="EMBL" id="KN822007">
    <property type="protein sequence ID" value="KIM69093.1"/>
    <property type="molecule type" value="Genomic_DNA"/>
</dbReference>
<dbReference type="Proteomes" id="UP000053989">
    <property type="component" value="Unassembled WGS sequence"/>
</dbReference>
<gene>
    <name evidence="1" type="ORF">SCLCIDRAFT_1208519</name>
</gene>
<keyword evidence="2" id="KW-1185">Reference proteome</keyword>
<reference evidence="1 2" key="1">
    <citation type="submission" date="2014-04" db="EMBL/GenBank/DDBJ databases">
        <authorList>
            <consortium name="DOE Joint Genome Institute"/>
            <person name="Kuo A."/>
            <person name="Kohler A."/>
            <person name="Nagy L.G."/>
            <person name="Floudas D."/>
            <person name="Copeland A."/>
            <person name="Barry K.W."/>
            <person name="Cichocki N."/>
            <person name="Veneault-Fourrey C."/>
            <person name="LaButti K."/>
            <person name="Lindquist E.A."/>
            <person name="Lipzen A."/>
            <person name="Lundell T."/>
            <person name="Morin E."/>
            <person name="Murat C."/>
            <person name="Sun H."/>
            <person name="Tunlid A."/>
            <person name="Henrissat B."/>
            <person name="Grigoriev I.V."/>
            <person name="Hibbett D.S."/>
            <person name="Martin F."/>
            <person name="Nordberg H.P."/>
            <person name="Cantor M.N."/>
            <person name="Hua S.X."/>
        </authorList>
    </citation>
    <scope>NUCLEOTIDE SEQUENCE [LARGE SCALE GENOMIC DNA]</scope>
    <source>
        <strain evidence="1 2">Foug A</strain>
    </source>
</reference>
<name>A0A0C3A5Z8_9AGAM</name>
<dbReference type="AlphaFoldDB" id="A0A0C3A5Z8"/>
<reference evidence="2" key="2">
    <citation type="submission" date="2015-01" db="EMBL/GenBank/DDBJ databases">
        <title>Evolutionary Origins and Diversification of the Mycorrhizal Mutualists.</title>
        <authorList>
            <consortium name="DOE Joint Genome Institute"/>
            <consortium name="Mycorrhizal Genomics Consortium"/>
            <person name="Kohler A."/>
            <person name="Kuo A."/>
            <person name="Nagy L.G."/>
            <person name="Floudas D."/>
            <person name="Copeland A."/>
            <person name="Barry K.W."/>
            <person name="Cichocki N."/>
            <person name="Veneault-Fourrey C."/>
            <person name="LaButti K."/>
            <person name="Lindquist E.A."/>
            <person name="Lipzen A."/>
            <person name="Lundell T."/>
            <person name="Morin E."/>
            <person name="Murat C."/>
            <person name="Riley R."/>
            <person name="Ohm R."/>
            <person name="Sun H."/>
            <person name="Tunlid A."/>
            <person name="Henrissat B."/>
            <person name="Grigoriev I.V."/>
            <person name="Hibbett D.S."/>
            <person name="Martin F."/>
        </authorList>
    </citation>
    <scope>NUCLEOTIDE SEQUENCE [LARGE SCALE GENOMIC DNA]</scope>
    <source>
        <strain evidence="2">Foug A</strain>
    </source>
</reference>
<dbReference type="InParanoid" id="A0A0C3A5Z8"/>
<sequence>MYWDLWPVDGTIRLPAQWERSTPDHIATNDSPHRLGHSFFSTSPAEMWSECTTHYARNISSQIL</sequence>
<accession>A0A0C3A5Z8</accession>
<organism evidence="1 2">
    <name type="scientific">Scleroderma citrinum Foug A</name>
    <dbReference type="NCBI Taxonomy" id="1036808"/>
    <lineage>
        <taxon>Eukaryota</taxon>
        <taxon>Fungi</taxon>
        <taxon>Dikarya</taxon>
        <taxon>Basidiomycota</taxon>
        <taxon>Agaricomycotina</taxon>
        <taxon>Agaricomycetes</taxon>
        <taxon>Agaricomycetidae</taxon>
        <taxon>Boletales</taxon>
        <taxon>Sclerodermatineae</taxon>
        <taxon>Sclerodermataceae</taxon>
        <taxon>Scleroderma</taxon>
    </lineage>
</organism>